<dbReference type="Gene3D" id="3.20.20.60">
    <property type="entry name" value="Phosphoenolpyruvate-binding domains"/>
    <property type="match status" value="1"/>
</dbReference>
<sequence length="274" mass="28718">MTSFRELHDGRFVMPNAWDAGSAVILAAAGFPAIATTSAGIAFSLAKGDHTLPDGAPAVSREQMFDRVRAITAAVDVPVNGDLEDGYGAAPERVAETITLAREAGLAGGNIEDYDGRELYDLQLATDRITAAREAAGPDFVLTARTDGQLLGTPPTLAESIDRANRFHAAGADCVYVPGVNDLETIGTLVRELDAPLNVVLGLGRSTLTVAGLQSVGVTRISLGGSIARSALAFIRRSAEELATHGTITFAADQIPQADLNQLFARPRTTTHQP</sequence>
<dbReference type="EMBL" id="JACHNF010000001">
    <property type="protein sequence ID" value="MBB5978634.1"/>
    <property type="molecule type" value="Genomic_DNA"/>
</dbReference>
<dbReference type="SUPFAM" id="SSF51621">
    <property type="entry name" value="Phosphoenolpyruvate/pyruvate domain"/>
    <property type="match status" value="1"/>
</dbReference>
<keyword evidence="3" id="KW-1185">Reference proteome</keyword>
<dbReference type="InterPro" id="IPR039556">
    <property type="entry name" value="ICL/PEPM"/>
</dbReference>
<dbReference type="PANTHER" id="PTHR42905:SF16">
    <property type="entry name" value="CARBOXYPHOSPHONOENOLPYRUVATE PHOSPHONOMUTASE-LIKE PROTEIN (AFU_ORTHOLOGUE AFUA_5G07230)"/>
    <property type="match status" value="1"/>
</dbReference>
<evidence type="ECO:0000313" key="2">
    <source>
        <dbReference type="EMBL" id="MBB5978634.1"/>
    </source>
</evidence>
<dbReference type="Gene3D" id="6.10.250.2750">
    <property type="match status" value="1"/>
</dbReference>
<protein>
    <submittedName>
        <fullName evidence="2">2-methylisocitrate lyase-like PEP mutase family enzyme</fullName>
    </submittedName>
</protein>
<proteinExistence type="predicted"/>
<keyword evidence="1" id="KW-0812">Transmembrane</keyword>
<dbReference type="Pfam" id="PF13714">
    <property type="entry name" value="PEP_mutase"/>
    <property type="match status" value="1"/>
</dbReference>
<keyword evidence="1" id="KW-1133">Transmembrane helix</keyword>
<dbReference type="Proteomes" id="UP000558997">
    <property type="component" value="Unassembled WGS sequence"/>
</dbReference>
<comment type="caution">
    <text evidence="2">The sequence shown here is derived from an EMBL/GenBank/DDBJ whole genome shotgun (WGS) entry which is preliminary data.</text>
</comment>
<dbReference type="GO" id="GO:0016829">
    <property type="term" value="F:lyase activity"/>
    <property type="evidence" value="ECO:0007669"/>
    <property type="project" value="UniProtKB-KW"/>
</dbReference>
<dbReference type="PANTHER" id="PTHR42905">
    <property type="entry name" value="PHOSPHOENOLPYRUVATE CARBOXYLASE"/>
    <property type="match status" value="1"/>
</dbReference>
<reference evidence="2 3" key="1">
    <citation type="submission" date="2020-08" db="EMBL/GenBank/DDBJ databases">
        <title>Sequencing the genomes of 1000 actinobacteria strains.</title>
        <authorList>
            <person name="Klenk H.-P."/>
        </authorList>
    </citation>
    <scope>NUCLEOTIDE SEQUENCE [LARGE SCALE GENOMIC DNA]</scope>
    <source>
        <strain evidence="2 3">DSM 17294</strain>
    </source>
</reference>
<evidence type="ECO:0000313" key="3">
    <source>
        <dbReference type="Proteomes" id="UP000558997"/>
    </source>
</evidence>
<dbReference type="InterPro" id="IPR040442">
    <property type="entry name" value="Pyrv_kinase-like_dom_sf"/>
</dbReference>
<dbReference type="CDD" id="cd00377">
    <property type="entry name" value="ICL_PEPM"/>
    <property type="match status" value="1"/>
</dbReference>
<keyword evidence="1" id="KW-0472">Membrane</keyword>
<feature type="transmembrane region" description="Helical" evidence="1">
    <location>
        <begin position="20"/>
        <end position="43"/>
    </location>
</feature>
<keyword evidence="2" id="KW-0456">Lyase</keyword>
<dbReference type="InterPro" id="IPR015813">
    <property type="entry name" value="Pyrv/PenolPyrv_kinase-like_dom"/>
</dbReference>
<gene>
    <name evidence="2" type="ORF">HDA44_001975</name>
</gene>
<name>A0A841DHL2_9ACTN</name>
<dbReference type="RefSeq" id="WP_184833125.1">
    <property type="nucleotide sequence ID" value="NZ_BAAAVN010000017.1"/>
</dbReference>
<organism evidence="2 3">
    <name type="scientific">Kribbella solani</name>
    <dbReference type="NCBI Taxonomy" id="236067"/>
    <lineage>
        <taxon>Bacteria</taxon>
        <taxon>Bacillati</taxon>
        <taxon>Actinomycetota</taxon>
        <taxon>Actinomycetes</taxon>
        <taxon>Propionibacteriales</taxon>
        <taxon>Kribbellaceae</taxon>
        <taxon>Kribbella</taxon>
    </lineage>
</organism>
<accession>A0A841DHL2</accession>
<dbReference type="AlphaFoldDB" id="A0A841DHL2"/>
<evidence type="ECO:0000256" key="1">
    <source>
        <dbReference type="SAM" id="Phobius"/>
    </source>
</evidence>